<sequence>MELDELGWRTTYPLQEEDNSQEIREELDIIDETRNFATMAETVVKKAVARRYNKK</sequence>
<dbReference type="Proteomes" id="UP000265520">
    <property type="component" value="Unassembled WGS sequence"/>
</dbReference>
<organism evidence="1 2">
    <name type="scientific">Trifolium medium</name>
    <dbReference type="NCBI Taxonomy" id="97028"/>
    <lineage>
        <taxon>Eukaryota</taxon>
        <taxon>Viridiplantae</taxon>
        <taxon>Streptophyta</taxon>
        <taxon>Embryophyta</taxon>
        <taxon>Tracheophyta</taxon>
        <taxon>Spermatophyta</taxon>
        <taxon>Magnoliopsida</taxon>
        <taxon>eudicotyledons</taxon>
        <taxon>Gunneridae</taxon>
        <taxon>Pentapetalae</taxon>
        <taxon>rosids</taxon>
        <taxon>fabids</taxon>
        <taxon>Fabales</taxon>
        <taxon>Fabaceae</taxon>
        <taxon>Papilionoideae</taxon>
        <taxon>50 kb inversion clade</taxon>
        <taxon>NPAAA clade</taxon>
        <taxon>Hologalegina</taxon>
        <taxon>IRL clade</taxon>
        <taxon>Trifolieae</taxon>
        <taxon>Trifolium</taxon>
    </lineage>
</organism>
<dbReference type="AlphaFoldDB" id="A0A392TDW5"/>
<evidence type="ECO:0000313" key="1">
    <source>
        <dbReference type="EMBL" id="MCI59353.1"/>
    </source>
</evidence>
<feature type="non-terminal residue" evidence="1">
    <location>
        <position position="55"/>
    </location>
</feature>
<dbReference type="EMBL" id="LXQA010561816">
    <property type="protein sequence ID" value="MCI59353.1"/>
    <property type="molecule type" value="Genomic_DNA"/>
</dbReference>
<protein>
    <submittedName>
        <fullName evidence="1">Uncharacterized protein</fullName>
    </submittedName>
</protein>
<accession>A0A392TDW5</accession>
<reference evidence="1 2" key="1">
    <citation type="journal article" date="2018" name="Front. Plant Sci.">
        <title>Red Clover (Trifolium pratense) and Zigzag Clover (T. medium) - A Picture of Genomic Similarities and Differences.</title>
        <authorList>
            <person name="Dluhosova J."/>
            <person name="Istvanek J."/>
            <person name="Nedelnik J."/>
            <person name="Repkova J."/>
        </authorList>
    </citation>
    <scope>NUCLEOTIDE SEQUENCE [LARGE SCALE GENOMIC DNA]</scope>
    <source>
        <strain evidence="2">cv. 10/8</strain>
        <tissue evidence="1">Leaf</tissue>
    </source>
</reference>
<name>A0A392TDW5_9FABA</name>
<comment type="caution">
    <text evidence="1">The sequence shown here is derived from an EMBL/GenBank/DDBJ whole genome shotgun (WGS) entry which is preliminary data.</text>
</comment>
<keyword evidence="2" id="KW-1185">Reference proteome</keyword>
<proteinExistence type="predicted"/>
<evidence type="ECO:0000313" key="2">
    <source>
        <dbReference type="Proteomes" id="UP000265520"/>
    </source>
</evidence>